<dbReference type="Pfam" id="PF05368">
    <property type="entry name" value="NmrA"/>
    <property type="match status" value="1"/>
</dbReference>
<accession>A0AAN8IK31</accession>
<gene>
    <name evidence="4" type="ORF">OHC33_008150</name>
</gene>
<dbReference type="CDD" id="cd05251">
    <property type="entry name" value="NmrA_like_SDR_a"/>
    <property type="match status" value="1"/>
</dbReference>
<dbReference type="AlphaFoldDB" id="A0AAN8IK31"/>
<dbReference type="GO" id="GO:0005634">
    <property type="term" value="C:nucleus"/>
    <property type="evidence" value="ECO:0007669"/>
    <property type="project" value="TreeGrafter"/>
</dbReference>
<dbReference type="EMBL" id="JAKLMC020000024">
    <property type="protein sequence ID" value="KAK5950767.1"/>
    <property type="molecule type" value="Genomic_DNA"/>
</dbReference>
<dbReference type="Proteomes" id="UP001316803">
    <property type="component" value="Unassembled WGS sequence"/>
</dbReference>
<proteinExistence type="inferred from homology"/>
<dbReference type="Gene3D" id="3.90.25.10">
    <property type="entry name" value="UDP-galactose 4-epimerase, domain 1"/>
    <property type="match status" value="1"/>
</dbReference>
<reference evidence="4 5" key="1">
    <citation type="submission" date="2022-12" db="EMBL/GenBank/DDBJ databases">
        <title>Genomic features and morphological characterization of a novel Knufia sp. strain isolated from spacecraft assembly facility.</title>
        <authorList>
            <person name="Teixeira M."/>
            <person name="Chander A.M."/>
            <person name="Stajich J.E."/>
            <person name="Venkateswaran K."/>
        </authorList>
    </citation>
    <scope>NUCLEOTIDE SEQUENCE [LARGE SCALE GENOMIC DNA]</scope>
    <source>
        <strain evidence="4 5">FJI-L2-BK-P2</strain>
    </source>
</reference>
<evidence type="ECO:0000256" key="1">
    <source>
        <dbReference type="ARBA" id="ARBA00006328"/>
    </source>
</evidence>
<dbReference type="SUPFAM" id="SSF51735">
    <property type="entry name" value="NAD(P)-binding Rossmann-fold domains"/>
    <property type="match status" value="1"/>
</dbReference>
<evidence type="ECO:0000256" key="2">
    <source>
        <dbReference type="ARBA" id="ARBA00022857"/>
    </source>
</evidence>
<organism evidence="4 5">
    <name type="scientific">Knufia fluminis</name>
    <dbReference type="NCBI Taxonomy" id="191047"/>
    <lineage>
        <taxon>Eukaryota</taxon>
        <taxon>Fungi</taxon>
        <taxon>Dikarya</taxon>
        <taxon>Ascomycota</taxon>
        <taxon>Pezizomycotina</taxon>
        <taxon>Eurotiomycetes</taxon>
        <taxon>Chaetothyriomycetidae</taxon>
        <taxon>Chaetothyriales</taxon>
        <taxon>Trichomeriaceae</taxon>
        <taxon>Knufia</taxon>
    </lineage>
</organism>
<name>A0AAN8IK31_9EURO</name>
<comment type="similarity">
    <text evidence="1">Belongs to the NmrA-type oxidoreductase family.</text>
</comment>
<keyword evidence="2" id="KW-0521">NADP</keyword>
<comment type="caution">
    <text evidence="4">The sequence shown here is derived from an EMBL/GenBank/DDBJ whole genome shotgun (WGS) entry which is preliminary data.</text>
</comment>
<dbReference type="InterPro" id="IPR036291">
    <property type="entry name" value="NAD(P)-bd_dom_sf"/>
</dbReference>
<evidence type="ECO:0000259" key="3">
    <source>
        <dbReference type="Pfam" id="PF05368"/>
    </source>
</evidence>
<dbReference type="PANTHER" id="PTHR42748:SF7">
    <property type="entry name" value="NMRA LIKE REDOX SENSOR 1-RELATED"/>
    <property type="match status" value="1"/>
</dbReference>
<feature type="domain" description="NmrA-like" evidence="3">
    <location>
        <begin position="7"/>
        <end position="292"/>
    </location>
</feature>
<sequence length="309" mass="34711">MSMSEVKKILVCGATGQQGGAVIKALLADPPFFPHEILALTRKASSPAAQKLASNPKIKVIEGDLEHSSAIFEKAGGKNSIWGVFLVTLPSMKKLQPGVEDKEVTQGKAFFDAALENGVKHFVFSSVDRGGDEKSWDTPTDVPHFITKHEIEQYIREKTQGSDMTYTILRPVAFMDNYKPGLFGRFFAAAWAQLGRKLQVVATSDIGYFGARALADYDNKEFRNEAIGLAGDDLTQEEANQAMWEAKHRPMIQSYWLLASLFKWMVGDLGLMFRWFETVGYGCDIEKCRRLNPKMKDFKTWLQEESEHQ</sequence>
<evidence type="ECO:0000313" key="5">
    <source>
        <dbReference type="Proteomes" id="UP001316803"/>
    </source>
</evidence>
<keyword evidence="5" id="KW-1185">Reference proteome</keyword>
<dbReference type="InterPro" id="IPR051164">
    <property type="entry name" value="NmrA-like_oxidored"/>
</dbReference>
<protein>
    <recommendedName>
        <fullName evidence="3">NmrA-like domain-containing protein</fullName>
    </recommendedName>
</protein>
<dbReference type="InterPro" id="IPR008030">
    <property type="entry name" value="NmrA-like"/>
</dbReference>
<evidence type="ECO:0000313" key="4">
    <source>
        <dbReference type="EMBL" id="KAK5950767.1"/>
    </source>
</evidence>
<dbReference type="PANTHER" id="PTHR42748">
    <property type="entry name" value="NITROGEN METABOLITE REPRESSION PROTEIN NMRA FAMILY MEMBER"/>
    <property type="match status" value="1"/>
</dbReference>
<dbReference type="Gene3D" id="3.40.50.720">
    <property type="entry name" value="NAD(P)-binding Rossmann-like Domain"/>
    <property type="match status" value="1"/>
</dbReference>